<evidence type="ECO:0000313" key="6">
    <source>
        <dbReference type="Proteomes" id="UP000255231"/>
    </source>
</evidence>
<dbReference type="Gene3D" id="2.60.40.3140">
    <property type="match status" value="1"/>
</dbReference>
<sequence length="645" mass="74529">MKNIITLLSLFLISTTVFAQNQQFLKVPKFNKEDLKKEKSEIDPKAPAELLYRAIHYRIDNRTGNLIKEYTYRVKMYEKDKSEDWHNLEVSLYDNNSGDREVLVNMKALVYNLEGDNVVETKVDKSSKFKSKENKYVTVSKYAFPNIKNGSVIEYHYEVSSPFTYEIPLIYIELDIPSVYTEYVFDTPLQMSYSVDFTGSLSPKYKIVKEDIIYGSQHKTYRFGYDNLKGFKTEKYVKNNDNYRTKIRAELHSTYFGDNLKMYTSTWEDIRKKLWDHDDFGALYKKDRLVKELLPAGIADEKDDLSKANKILDYVKTNFTWNYDNGIYAENGIKDLIKNKTGNDADLNLMLAAMFRSAGLTAYPILISTVRNGNLNLAFPNLGNFNYVVVGTEINNRFYLFDATSKQSQANLLPSRVWNNNGLLVKDDKAEVITMFNAKMSYGKYLTKAKINDDGTVSGTYEDKDAGLFALDAKESYDENPDKYKKQYKDSYAIDFSDINSSVKDNGDFESKMKFSSNSLIDNVGKKKIFNPLLFLHQSGNDFNETEERKYMINFVSPYTRTKKVEIEIPEGYTVADLPKSKKITTDDKEISYSYIVENKDNKITVTSEVKIASADYPKEYYPAFKQIWKVISDSESQVMSLIKK</sequence>
<dbReference type="Pfam" id="PF01841">
    <property type="entry name" value="Transglut_core"/>
    <property type="match status" value="1"/>
</dbReference>
<dbReference type="GeneID" id="303674879"/>
<evidence type="ECO:0000313" key="4">
    <source>
        <dbReference type="EMBL" id="SUX41305.1"/>
    </source>
</evidence>
<dbReference type="Gene3D" id="2.60.120.1130">
    <property type="match status" value="1"/>
</dbReference>
<evidence type="ECO:0000313" key="3">
    <source>
        <dbReference type="EMBL" id="SIQ32618.1"/>
    </source>
</evidence>
<dbReference type="SUPFAM" id="SSF54001">
    <property type="entry name" value="Cysteine proteinases"/>
    <property type="match status" value="1"/>
</dbReference>
<dbReference type="RefSeq" id="WP_076559607.1">
    <property type="nucleotide sequence ID" value="NZ_CP033929.1"/>
</dbReference>
<evidence type="ECO:0000256" key="1">
    <source>
        <dbReference type="SAM" id="SignalP"/>
    </source>
</evidence>
<dbReference type="Proteomes" id="UP000255231">
    <property type="component" value="Unassembled WGS sequence"/>
</dbReference>
<dbReference type="AlphaFoldDB" id="A0A381F420"/>
<keyword evidence="5" id="KW-1185">Reference proteome</keyword>
<protein>
    <submittedName>
        <fullName evidence="3">Transglutaminase-like superfamily protein</fullName>
    </submittedName>
</protein>
<feature type="chain" id="PRO_5017078140" evidence="1">
    <location>
        <begin position="20"/>
        <end position="645"/>
    </location>
</feature>
<proteinExistence type="predicted"/>
<reference evidence="3 5" key="1">
    <citation type="submission" date="2017-01" db="EMBL/GenBank/DDBJ databases">
        <authorList>
            <person name="Varghese N."/>
            <person name="Submissions S."/>
        </authorList>
    </citation>
    <scope>NUCLEOTIDE SEQUENCE [LARGE SCALE GENOMIC DNA]</scope>
    <source>
        <strain evidence="3 5">ATCC 27950</strain>
    </source>
</reference>
<dbReference type="KEGG" id="cil:EG358_14295"/>
<dbReference type="InterPro" id="IPR002931">
    <property type="entry name" value="Transglutaminase-like"/>
</dbReference>
<reference evidence="4 6" key="2">
    <citation type="submission" date="2018-06" db="EMBL/GenBank/DDBJ databases">
        <authorList>
            <consortium name="Pathogen Informatics"/>
            <person name="Doyle S."/>
        </authorList>
    </citation>
    <scope>NUCLEOTIDE SEQUENCE [LARGE SCALE GENOMIC DNA]</scope>
    <source>
        <strain evidence="4 6">NCTC13560</strain>
    </source>
</reference>
<dbReference type="OrthoDB" id="98874at2"/>
<name>A0A381F420_9FLAO</name>
<dbReference type="Proteomes" id="UP000185725">
    <property type="component" value="Unassembled WGS sequence"/>
</dbReference>
<feature type="signal peptide" evidence="1">
    <location>
        <begin position="1"/>
        <end position="19"/>
    </location>
</feature>
<dbReference type="Gene3D" id="3.10.620.30">
    <property type="match status" value="1"/>
</dbReference>
<gene>
    <name evidence="4" type="ORF">NCTC13560_00100</name>
    <name evidence="3" type="ORF">SAMN05421682_104104</name>
</gene>
<accession>A0A381F420</accession>
<evidence type="ECO:0000313" key="5">
    <source>
        <dbReference type="Proteomes" id="UP000185725"/>
    </source>
</evidence>
<dbReference type="EMBL" id="FTMF01000004">
    <property type="protein sequence ID" value="SIQ32618.1"/>
    <property type="molecule type" value="Genomic_DNA"/>
</dbReference>
<evidence type="ECO:0000259" key="2">
    <source>
        <dbReference type="Pfam" id="PF01841"/>
    </source>
</evidence>
<keyword evidence="1" id="KW-0732">Signal</keyword>
<dbReference type="EMBL" id="UFVS01000001">
    <property type="protein sequence ID" value="SUX41305.1"/>
    <property type="molecule type" value="Genomic_DNA"/>
</dbReference>
<feature type="domain" description="Transglutaminase-like" evidence="2">
    <location>
        <begin position="298"/>
        <end position="362"/>
    </location>
</feature>
<dbReference type="InterPro" id="IPR038765">
    <property type="entry name" value="Papain-like_cys_pep_sf"/>
</dbReference>
<organism evidence="4 6">
    <name type="scientific">Chryseobacterium indoltheticum</name>
    <dbReference type="NCBI Taxonomy" id="254"/>
    <lineage>
        <taxon>Bacteria</taxon>
        <taxon>Pseudomonadati</taxon>
        <taxon>Bacteroidota</taxon>
        <taxon>Flavobacteriia</taxon>
        <taxon>Flavobacteriales</taxon>
        <taxon>Weeksellaceae</taxon>
        <taxon>Chryseobacterium group</taxon>
        <taxon>Chryseobacterium</taxon>
    </lineage>
</organism>